<reference evidence="4" key="1">
    <citation type="submission" date="2016-10" db="EMBL/GenBank/DDBJ databases">
        <authorList>
            <person name="Varghese N."/>
        </authorList>
    </citation>
    <scope>NUCLEOTIDE SEQUENCE [LARGE SCALE GENOMIC DNA]</scope>
    <source>
        <strain evidence="4">DSM 17980</strain>
    </source>
</reference>
<dbReference type="OrthoDB" id="2377159at2"/>
<accession>A0A1I7JJ96</accession>
<organism evidence="3 4">
    <name type="scientific">Alicyclobacillus macrosporangiidus</name>
    <dbReference type="NCBI Taxonomy" id="392015"/>
    <lineage>
        <taxon>Bacteria</taxon>
        <taxon>Bacillati</taxon>
        <taxon>Bacillota</taxon>
        <taxon>Bacilli</taxon>
        <taxon>Bacillales</taxon>
        <taxon>Alicyclobacillaceae</taxon>
        <taxon>Alicyclobacillus</taxon>
    </lineage>
</organism>
<name>A0A1I7JJ96_9BACL</name>
<evidence type="ECO:0000256" key="1">
    <source>
        <dbReference type="SAM" id="MobiDB-lite"/>
    </source>
</evidence>
<feature type="compositionally biased region" description="Gly residues" evidence="1">
    <location>
        <begin position="56"/>
        <end position="66"/>
    </location>
</feature>
<feature type="signal peptide" evidence="2">
    <location>
        <begin position="1"/>
        <end position="21"/>
    </location>
</feature>
<keyword evidence="2" id="KW-0732">Signal</keyword>
<dbReference type="EMBL" id="FPBV01000010">
    <property type="protein sequence ID" value="SFU85236.1"/>
    <property type="molecule type" value="Genomic_DNA"/>
</dbReference>
<evidence type="ECO:0000256" key="2">
    <source>
        <dbReference type="SAM" id="SignalP"/>
    </source>
</evidence>
<keyword evidence="4" id="KW-1185">Reference proteome</keyword>
<dbReference type="Proteomes" id="UP000183508">
    <property type="component" value="Unassembled WGS sequence"/>
</dbReference>
<evidence type="ECO:0000313" key="3">
    <source>
        <dbReference type="EMBL" id="SFU85236.1"/>
    </source>
</evidence>
<feature type="chain" id="PRO_5039299698" evidence="2">
    <location>
        <begin position="22"/>
        <end position="200"/>
    </location>
</feature>
<evidence type="ECO:0000313" key="4">
    <source>
        <dbReference type="Proteomes" id="UP000183508"/>
    </source>
</evidence>
<feature type="region of interest" description="Disordered" evidence="1">
    <location>
        <begin position="44"/>
        <end position="66"/>
    </location>
</feature>
<dbReference type="STRING" id="392015.SAMN05421543_11073"/>
<proteinExistence type="predicted"/>
<dbReference type="PROSITE" id="PS51257">
    <property type="entry name" value="PROKAR_LIPOPROTEIN"/>
    <property type="match status" value="1"/>
</dbReference>
<feature type="compositionally biased region" description="Gly residues" evidence="1">
    <location>
        <begin position="160"/>
        <end position="191"/>
    </location>
</feature>
<protein>
    <submittedName>
        <fullName evidence="3">Uncharacterized protein</fullName>
    </submittedName>
</protein>
<feature type="region of interest" description="Disordered" evidence="1">
    <location>
        <begin position="149"/>
        <end position="200"/>
    </location>
</feature>
<dbReference type="AlphaFoldDB" id="A0A1I7JJ96"/>
<gene>
    <name evidence="3" type="ORF">SAMN05421543_11073</name>
</gene>
<sequence length="200" mass="19464">MAAWRKVAIAGVAVLAAVGLAGCGAGQGAAQGAASGAGNTNGQVAAQGAGNRTWGNGQGPNRGGFAGGSPFAAVSQVLGISNTELMNDLRDGQSILAIAQKKGLSEQSLISKLEAAYKAQLDEQVKAGRLSADREQQMITRYDQSLPALVERKGLPQGRPFGGRGGAGGNATSGGASGGQPGAGATGGSNGATGTSNTNA</sequence>
<dbReference type="RefSeq" id="WP_074952513.1">
    <property type="nucleotide sequence ID" value="NZ_FPBV01000010.1"/>
</dbReference>